<dbReference type="InterPro" id="IPR011042">
    <property type="entry name" value="6-blade_b-propeller_TolB-like"/>
</dbReference>
<sequence>MQIKNIFIFIFIVLFTNCQKKKSSDTTKYDKKNSNQIIKIENISLKTDEDNGGLFLPDGFGALVVADSVGPSRHLAVNDNGDIYVKLRVATGNNGNIALRDTNNDGRADVFLRFGDYPNDGKFGTEMRIHNGYLYFSSELVVYRQKLNPSKLIPDGKPEIILVDPYPIRWHNAKSLAFDNDGNMYVTFSAPTNACEDWESKPGNSNSTANVKGEFPCSQLDILGGIWKFDENKSGQSKSDGQRIATGIRSVVGISWNNENNSLYAINHGRDFLHNHAPQFFSEWQNAVLPAEELMKIKEGDDYGWPYSYYDHFKNKKMLAPEYGGNGIKEAKGYTNPIMGLPAHWAPNDLLFYKGNQFPKKYKKGVFIAFHGSTNRVPYPQGGYIVAFVPFINGKPTNKWEIFADGFAGVDTIVNMSDAKYRPMGLSEGPDGSLYISESKKGKIWRILFNGDPETFGKEQLINMEKRKTKSYIKMPNEKTDNLSFK</sequence>
<evidence type="ECO:0000313" key="2">
    <source>
        <dbReference type="EMBL" id="SUZ75552.1"/>
    </source>
</evidence>
<proteinExistence type="predicted"/>
<dbReference type="AlphaFoldDB" id="A0A381Q896"/>
<gene>
    <name evidence="2" type="ORF">METZ01_LOCUS28406</name>
</gene>
<dbReference type="InterPro" id="IPR011041">
    <property type="entry name" value="Quinoprot_gluc/sorb_DH_b-prop"/>
</dbReference>
<name>A0A381Q896_9ZZZZ</name>
<dbReference type="Pfam" id="PF22807">
    <property type="entry name" value="TrAA12"/>
    <property type="match status" value="1"/>
</dbReference>
<organism evidence="2">
    <name type="scientific">marine metagenome</name>
    <dbReference type="NCBI Taxonomy" id="408172"/>
    <lineage>
        <taxon>unclassified sequences</taxon>
        <taxon>metagenomes</taxon>
        <taxon>ecological metagenomes</taxon>
    </lineage>
</organism>
<dbReference type="PANTHER" id="PTHR19328:SF53">
    <property type="entry name" value="MEMBRANE PROTEIN"/>
    <property type="match status" value="1"/>
</dbReference>
<dbReference type="PANTHER" id="PTHR19328">
    <property type="entry name" value="HEDGEHOG-INTERACTING PROTEIN"/>
    <property type="match status" value="1"/>
</dbReference>
<dbReference type="EMBL" id="UINC01001249">
    <property type="protein sequence ID" value="SUZ75552.1"/>
    <property type="molecule type" value="Genomic_DNA"/>
</dbReference>
<evidence type="ECO:0000259" key="1">
    <source>
        <dbReference type="Pfam" id="PF22807"/>
    </source>
</evidence>
<protein>
    <recommendedName>
        <fullName evidence="1">Pyrroloquinoline quinone-dependent pyranose dehydrogenase beta-propeller domain-containing protein</fullName>
    </recommendedName>
</protein>
<reference evidence="2" key="1">
    <citation type="submission" date="2018-05" db="EMBL/GenBank/DDBJ databases">
        <authorList>
            <person name="Lanie J.A."/>
            <person name="Ng W.-L."/>
            <person name="Kazmierczak K.M."/>
            <person name="Andrzejewski T.M."/>
            <person name="Davidsen T.M."/>
            <person name="Wayne K.J."/>
            <person name="Tettelin H."/>
            <person name="Glass J.I."/>
            <person name="Rusch D."/>
            <person name="Podicherti R."/>
            <person name="Tsui H.-C.T."/>
            <person name="Winkler M.E."/>
        </authorList>
    </citation>
    <scope>NUCLEOTIDE SEQUENCE</scope>
</reference>
<feature type="domain" description="Pyrroloquinoline quinone-dependent pyranose dehydrogenase beta-propeller" evidence="1">
    <location>
        <begin position="57"/>
        <end position="446"/>
    </location>
</feature>
<dbReference type="SUPFAM" id="SSF50952">
    <property type="entry name" value="Soluble quinoprotein glucose dehydrogenase"/>
    <property type="match status" value="1"/>
</dbReference>
<dbReference type="InterPro" id="IPR054539">
    <property type="entry name" value="Beta-prop_PDH"/>
</dbReference>
<accession>A0A381Q896</accession>
<dbReference type="Gene3D" id="2.120.10.30">
    <property type="entry name" value="TolB, C-terminal domain"/>
    <property type="match status" value="1"/>
</dbReference>